<sequence>MVQALEARLAAKLFVSPTDAGPAEDPCSRQLVAAKKYYVHRNMQLRALLQKYQAGLDQTLPRMGSLRPLVLDDAFVRAQIQRAKDRLDPIQMRGIGLVGKPVHGWDCLALTQPWAMVYDIEKHFKHLSMSVMADFLWHVYHDSATYIQLADLIIDHKVVRKIGNDIIVLMISTWLTSAAQAIPMYLVVYREQRACQYALYVATLRPDLTPNPHTFMFHGEETPQGYKSGCKGEYCLSRGVTIDADTILEQMIFSHCRFEALLRANLKEVLALEEDPRTL</sequence>
<keyword evidence="3" id="KW-1185">Reference proteome</keyword>
<comment type="caution">
    <text evidence="2">The sequence shown here is derived from an EMBL/GenBank/DDBJ whole genome shotgun (WGS) entry which is preliminary data.</text>
</comment>
<gene>
    <name evidence="2" type="ORF">ACHHYP_01186</name>
</gene>
<dbReference type="OrthoDB" id="77611at2759"/>
<protein>
    <submittedName>
        <fullName evidence="2">Uncharacterized protein</fullName>
    </submittedName>
</protein>
<evidence type="ECO:0000256" key="1">
    <source>
        <dbReference type="SAM" id="Phobius"/>
    </source>
</evidence>
<proteinExistence type="predicted"/>
<dbReference type="EMBL" id="JNBR01000009">
    <property type="protein sequence ID" value="OQS01375.1"/>
    <property type="molecule type" value="Genomic_DNA"/>
</dbReference>
<accession>A0A1V9ZTP1</accession>
<dbReference type="AlphaFoldDB" id="A0A1V9ZTP1"/>
<dbReference type="Proteomes" id="UP000243579">
    <property type="component" value="Unassembled WGS sequence"/>
</dbReference>
<keyword evidence="1" id="KW-1133">Transmembrane helix</keyword>
<evidence type="ECO:0000313" key="2">
    <source>
        <dbReference type="EMBL" id="OQS01375.1"/>
    </source>
</evidence>
<feature type="transmembrane region" description="Helical" evidence="1">
    <location>
        <begin position="166"/>
        <end position="188"/>
    </location>
</feature>
<keyword evidence="1" id="KW-0812">Transmembrane</keyword>
<keyword evidence="1" id="KW-0472">Membrane</keyword>
<organism evidence="2 3">
    <name type="scientific">Achlya hypogyna</name>
    <name type="common">Oomycete</name>
    <name type="synonym">Protoachlya hypogyna</name>
    <dbReference type="NCBI Taxonomy" id="1202772"/>
    <lineage>
        <taxon>Eukaryota</taxon>
        <taxon>Sar</taxon>
        <taxon>Stramenopiles</taxon>
        <taxon>Oomycota</taxon>
        <taxon>Saprolegniomycetes</taxon>
        <taxon>Saprolegniales</taxon>
        <taxon>Achlyaceae</taxon>
        <taxon>Achlya</taxon>
    </lineage>
</organism>
<name>A0A1V9ZTP1_ACHHY</name>
<evidence type="ECO:0000313" key="3">
    <source>
        <dbReference type="Proteomes" id="UP000243579"/>
    </source>
</evidence>
<reference evidence="2 3" key="1">
    <citation type="journal article" date="2014" name="Genome Biol. Evol.">
        <title>The secreted proteins of Achlya hypogyna and Thraustotheca clavata identify the ancestral oomycete secretome and reveal gene acquisitions by horizontal gene transfer.</title>
        <authorList>
            <person name="Misner I."/>
            <person name="Blouin N."/>
            <person name="Leonard G."/>
            <person name="Richards T.A."/>
            <person name="Lane C.E."/>
        </authorList>
    </citation>
    <scope>NUCLEOTIDE SEQUENCE [LARGE SCALE GENOMIC DNA]</scope>
    <source>
        <strain evidence="2 3">ATCC 48635</strain>
    </source>
</reference>